<evidence type="ECO:0000313" key="18">
    <source>
        <dbReference type="EMBL" id="NXY80633.1"/>
    </source>
</evidence>
<dbReference type="PRINTS" id="PR00759">
    <property type="entry name" value="BASICPTASE"/>
</dbReference>
<keyword evidence="5" id="KW-0646">Protease inhibitor</keyword>
<evidence type="ECO:0000256" key="6">
    <source>
        <dbReference type="ARBA" id="ARBA00022692"/>
    </source>
</evidence>
<comment type="caution">
    <text evidence="18">The sequence shown here is derived from an EMBL/GenBank/DDBJ whole genome shotgun (WGS) entry which is preliminary data.</text>
</comment>
<dbReference type="PROSITE" id="PS00280">
    <property type="entry name" value="BPTI_KUNITZ_1"/>
    <property type="match status" value="1"/>
</dbReference>
<evidence type="ECO:0000256" key="7">
    <source>
        <dbReference type="ARBA" id="ARBA00022729"/>
    </source>
</evidence>
<evidence type="ECO:0000256" key="10">
    <source>
        <dbReference type="ARBA" id="ARBA00022989"/>
    </source>
</evidence>
<dbReference type="PROSITE" id="PS50279">
    <property type="entry name" value="BPTI_KUNITZ_2"/>
    <property type="match status" value="2"/>
</dbReference>
<dbReference type="AlphaFoldDB" id="A0A7L4MS49"/>
<reference evidence="18 19" key="1">
    <citation type="submission" date="2019-09" db="EMBL/GenBank/DDBJ databases">
        <title>Bird 10,000 Genomes (B10K) Project - Family phase.</title>
        <authorList>
            <person name="Zhang G."/>
        </authorList>
    </citation>
    <scope>NUCLEOTIDE SEQUENCE [LARGE SCALE GENOMIC DNA]</scope>
    <source>
        <strain evidence="18">B10K-CU-031-08</strain>
        <tissue evidence="18">Muscle</tissue>
    </source>
</reference>
<feature type="domain" description="BPTI/Kunitz inhibitor" evidence="17">
    <location>
        <begin position="1"/>
        <end position="35"/>
    </location>
</feature>
<dbReference type="EMBL" id="VWPO01009355">
    <property type="protein sequence ID" value="NXY80633.1"/>
    <property type="molecule type" value="Genomic_DNA"/>
</dbReference>
<evidence type="ECO:0000256" key="3">
    <source>
        <dbReference type="ARBA" id="ARBA00022475"/>
    </source>
</evidence>
<dbReference type="Gene3D" id="4.10.410.10">
    <property type="entry name" value="Pancreatic trypsin inhibitor Kunitz domain"/>
    <property type="match status" value="2"/>
</dbReference>
<dbReference type="InterPro" id="IPR020901">
    <property type="entry name" value="Prtase_inh_Kunz-CS"/>
</dbReference>
<sequence length="96" mass="10596">WWFNGSGGVCQSFIYGGCDGNANSFPSERECQDACGEPPPFPPLHCAAPRVTGPCRAAFPRWFYDAANQSCQQFIYGGCRGNKNNFQSQEECLSRC</sequence>
<keyword evidence="9" id="KW-0722">Serine protease inhibitor</keyword>
<evidence type="ECO:0000256" key="13">
    <source>
        <dbReference type="ARBA" id="ARBA00023180"/>
    </source>
</evidence>
<keyword evidence="10" id="KW-1133">Transmembrane helix</keyword>
<evidence type="ECO:0000256" key="5">
    <source>
        <dbReference type="ARBA" id="ARBA00022690"/>
    </source>
</evidence>
<dbReference type="InterPro" id="IPR002223">
    <property type="entry name" value="Kunitz_BPTI"/>
</dbReference>
<evidence type="ECO:0000256" key="8">
    <source>
        <dbReference type="ARBA" id="ARBA00022737"/>
    </source>
</evidence>
<keyword evidence="12" id="KW-1015">Disulfide bond</keyword>
<evidence type="ECO:0000256" key="12">
    <source>
        <dbReference type="ARBA" id="ARBA00023157"/>
    </source>
</evidence>
<keyword evidence="11" id="KW-0472">Membrane</keyword>
<dbReference type="Pfam" id="PF00014">
    <property type="entry name" value="Kunitz_BPTI"/>
    <property type="match status" value="2"/>
</dbReference>
<dbReference type="GO" id="GO:0004867">
    <property type="term" value="F:serine-type endopeptidase inhibitor activity"/>
    <property type="evidence" value="ECO:0007669"/>
    <property type="project" value="UniProtKB-KW"/>
</dbReference>
<organism evidence="18 19">
    <name type="scientific">Glareola pratincola</name>
    <name type="common">Collared pratincole</name>
    <name type="synonym">Hirundo pratincola</name>
    <dbReference type="NCBI Taxonomy" id="43316"/>
    <lineage>
        <taxon>Eukaryota</taxon>
        <taxon>Metazoa</taxon>
        <taxon>Chordata</taxon>
        <taxon>Craniata</taxon>
        <taxon>Vertebrata</taxon>
        <taxon>Euteleostomi</taxon>
        <taxon>Archelosauria</taxon>
        <taxon>Archosauria</taxon>
        <taxon>Dinosauria</taxon>
        <taxon>Saurischia</taxon>
        <taxon>Theropoda</taxon>
        <taxon>Coelurosauria</taxon>
        <taxon>Aves</taxon>
        <taxon>Neognathae</taxon>
        <taxon>Neoaves</taxon>
        <taxon>Charadriiformes</taxon>
        <taxon>Glareolidae</taxon>
        <taxon>Glareola</taxon>
    </lineage>
</organism>
<dbReference type="GO" id="GO:0005737">
    <property type="term" value="C:cytoplasm"/>
    <property type="evidence" value="ECO:0007669"/>
    <property type="project" value="UniProtKB-SubCell"/>
</dbReference>
<keyword evidence="6" id="KW-0812">Transmembrane</keyword>
<evidence type="ECO:0000256" key="16">
    <source>
        <dbReference type="ARBA" id="ARBA00082650"/>
    </source>
</evidence>
<dbReference type="SMART" id="SM00131">
    <property type="entry name" value="KU"/>
    <property type="match status" value="2"/>
</dbReference>
<feature type="non-terminal residue" evidence="18">
    <location>
        <position position="96"/>
    </location>
</feature>
<evidence type="ECO:0000313" key="19">
    <source>
        <dbReference type="Proteomes" id="UP000583049"/>
    </source>
</evidence>
<dbReference type="PANTHER" id="PTHR47247:SF1">
    <property type="entry name" value="KUNITZ-TYPE PROTEASE INHIBITOR 2"/>
    <property type="match status" value="1"/>
</dbReference>
<comment type="subcellular location">
    <subcellularLocation>
        <location evidence="1">Cell membrane</location>
        <topology evidence="1">Single-pass type I membrane protein</topology>
    </subcellularLocation>
    <subcellularLocation>
        <location evidence="2">Cytoplasm</location>
    </subcellularLocation>
</comment>
<evidence type="ECO:0000256" key="2">
    <source>
        <dbReference type="ARBA" id="ARBA00004496"/>
    </source>
</evidence>
<evidence type="ECO:0000256" key="4">
    <source>
        <dbReference type="ARBA" id="ARBA00022490"/>
    </source>
</evidence>
<protein>
    <recommendedName>
        <fullName evidence="15">Kunitz-type protease inhibitor 2</fullName>
    </recommendedName>
    <alternativeName>
        <fullName evidence="16">Hepatocyte growth factor activator inhibitor type 2</fullName>
    </alternativeName>
</protein>
<name>A0A7L4MS49_GLAPT</name>
<keyword evidence="8" id="KW-0677">Repeat</keyword>
<dbReference type="Proteomes" id="UP000583049">
    <property type="component" value="Unassembled WGS sequence"/>
</dbReference>
<keyword evidence="3" id="KW-1003">Cell membrane</keyword>
<evidence type="ECO:0000259" key="17">
    <source>
        <dbReference type="PROSITE" id="PS50279"/>
    </source>
</evidence>
<proteinExistence type="predicted"/>
<accession>A0A7L4MS49</accession>
<comment type="subunit">
    <text evidence="14">Interacts with TMPRSS13; the interaction promotes the phosphorylation and cell membrane localization of TMPRSS13.</text>
</comment>
<feature type="domain" description="BPTI/Kunitz inhibitor" evidence="17">
    <location>
        <begin position="46"/>
        <end position="96"/>
    </location>
</feature>
<keyword evidence="7" id="KW-0732">Signal</keyword>
<evidence type="ECO:0000256" key="9">
    <source>
        <dbReference type="ARBA" id="ARBA00022900"/>
    </source>
</evidence>
<gene>
    <name evidence="18" type="primary">Spint2</name>
    <name evidence="18" type="ORF">GLAPRA_R09634</name>
</gene>
<keyword evidence="19" id="KW-1185">Reference proteome</keyword>
<evidence type="ECO:0000256" key="14">
    <source>
        <dbReference type="ARBA" id="ARBA00061907"/>
    </source>
</evidence>
<dbReference type="PANTHER" id="PTHR47247">
    <property type="entry name" value="KUNITZ-TYPE PROTEASE INHIBITOR 2"/>
    <property type="match status" value="1"/>
</dbReference>
<feature type="non-terminal residue" evidence="18">
    <location>
        <position position="1"/>
    </location>
</feature>
<dbReference type="InterPro" id="IPR036880">
    <property type="entry name" value="Kunitz_BPTI_sf"/>
</dbReference>
<keyword evidence="4" id="KW-0963">Cytoplasm</keyword>
<evidence type="ECO:0000256" key="1">
    <source>
        <dbReference type="ARBA" id="ARBA00004251"/>
    </source>
</evidence>
<dbReference type="FunFam" id="4.10.410.10:FF:000014">
    <property type="entry name" value="Serine peptidase inhibitor, Kunitz type, 2"/>
    <property type="match status" value="1"/>
</dbReference>
<keyword evidence="13" id="KW-0325">Glycoprotein</keyword>
<evidence type="ECO:0000256" key="15">
    <source>
        <dbReference type="ARBA" id="ARBA00071442"/>
    </source>
</evidence>
<dbReference type="SUPFAM" id="SSF57362">
    <property type="entry name" value="BPTI-like"/>
    <property type="match status" value="2"/>
</dbReference>
<evidence type="ECO:0000256" key="11">
    <source>
        <dbReference type="ARBA" id="ARBA00023136"/>
    </source>
</evidence>
<dbReference type="GO" id="GO:0005886">
    <property type="term" value="C:plasma membrane"/>
    <property type="evidence" value="ECO:0007669"/>
    <property type="project" value="UniProtKB-SubCell"/>
</dbReference>